<reference evidence="2 3" key="1">
    <citation type="journal article" date="2016" name="Nat. Commun.">
        <title>Thousands of microbial genomes shed light on interconnected biogeochemical processes in an aquifer system.</title>
        <authorList>
            <person name="Anantharaman K."/>
            <person name="Brown C.T."/>
            <person name="Hug L.A."/>
            <person name="Sharon I."/>
            <person name="Castelle C.J."/>
            <person name="Probst A.J."/>
            <person name="Thomas B.C."/>
            <person name="Singh A."/>
            <person name="Wilkins M.J."/>
            <person name="Karaoz U."/>
            <person name="Brodie E.L."/>
            <person name="Williams K.H."/>
            <person name="Hubbard S.S."/>
            <person name="Banfield J.F."/>
        </authorList>
    </citation>
    <scope>NUCLEOTIDE SEQUENCE [LARGE SCALE GENOMIC DNA]</scope>
</reference>
<comment type="caution">
    <text evidence="2">The sequence shown here is derived from an EMBL/GenBank/DDBJ whole genome shotgun (WGS) entry which is preliminary data.</text>
</comment>
<dbReference type="AlphaFoldDB" id="A0A1G1XD40"/>
<keyword evidence="1" id="KW-0812">Transmembrane</keyword>
<dbReference type="Proteomes" id="UP000177941">
    <property type="component" value="Unassembled WGS sequence"/>
</dbReference>
<gene>
    <name evidence="2" type="ORF">A3E36_02525</name>
</gene>
<organism evidence="2 3">
    <name type="scientific">Candidatus Andersenbacteria bacterium RIFCSPHIGHO2_12_FULL_45_11b</name>
    <dbReference type="NCBI Taxonomy" id="1797282"/>
    <lineage>
        <taxon>Bacteria</taxon>
        <taxon>Candidatus Anderseniibacteriota</taxon>
    </lineage>
</organism>
<evidence type="ECO:0000256" key="1">
    <source>
        <dbReference type="SAM" id="Phobius"/>
    </source>
</evidence>
<dbReference type="EMBL" id="MHHS01000002">
    <property type="protein sequence ID" value="OGY37918.1"/>
    <property type="molecule type" value="Genomic_DNA"/>
</dbReference>
<feature type="transmembrane region" description="Helical" evidence="1">
    <location>
        <begin position="32"/>
        <end position="51"/>
    </location>
</feature>
<protein>
    <submittedName>
        <fullName evidence="2">Uncharacterized protein</fullName>
    </submittedName>
</protein>
<feature type="transmembrane region" description="Helical" evidence="1">
    <location>
        <begin position="7"/>
        <end position="26"/>
    </location>
</feature>
<proteinExistence type="predicted"/>
<evidence type="ECO:0000313" key="3">
    <source>
        <dbReference type="Proteomes" id="UP000177941"/>
    </source>
</evidence>
<evidence type="ECO:0000313" key="2">
    <source>
        <dbReference type="EMBL" id="OGY37918.1"/>
    </source>
</evidence>
<sequence length="96" mass="10924">MIWGVGIFLAIIGSVYVLSYIFGVHAPQDLPAGIHYTILCKSGIGANVYLVQYRWRRSFPLHHINVRLQLDDVKGRTLPCTFLVEGDEHSIRWLSN</sequence>
<keyword evidence="1" id="KW-0472">Membrane</keyword>
<accession>A0A1G1XD40</accession>
<name>A0A1G1XD40_9BACT</name>
<keyword evidence="1" id="KW-1133">Transmembrane helix</keyword>